<accession>A0AAD6TQX4</accession>
<dbReference type="AlphaFoldDB" id="A0AAD6TQX4"/>
<evidence type="ECO:0000313" key="3">
    <source>
        <dbReference type="Proteomes" id="UP001222325"/>
    </source>
</evidence>
<feature type="compositionally biased region" description="Basic and acidic residues" evidence="1">
    <location>
        <begin position="60"/>
        <end position="69"/>
    </location>
</feature>
<dbReference type="Proteomes" id="UP001222325">
    <property type="component" value="Unassembled WGS sequence"/>
</dbReference>
<reference evidence="2" key="1">
    <citation type="submission" date="2023-03" db="EMBL/GenBank/DDBJ databases">
        <title>Massive genome expansion in bonnet fungi (Mycena s.s.) driven by repeated elements and novel gene families across ecological guilds.</title>
        <authorList>
            <consortium name="Lawrence Berkeley National Laboratory"/>
            <person name="Harder C.B."/>
            <person name="Miyauchi S."/>
            <person name="Viragh M."/>
            <person name="Kuo A."/>
            <person name="Thoen E."/>
            <person name="Andreopoulos B."/>
            <person name="Lu D."/>
            <person name="Skrede I."/>
            <person name="Drula E."/>
            <person name="Henrissat B."/>
            <person name="Morin E."/>
            <person name="Kohler A."/>
            <person name="Barry K."/>
            <person name="LaButti K."/>
            <person name="Morin E."/>
            <person name="Salamov A."/>
            <person name="Lipzen A."/>
            <person name="Mereny Z."/>
            <person name="Hegedus B."/>
            <person name="Baldrian P."/>
            <person name="Stursova M."/>
            <person name="Weitz H."/>
            <person name="Taylor A."/>
            <person name="Grigoriev I.V."/>
            <person name="Nagy L.G."/>
            <person name="Martin F."/>
            <person name="Kauserud H."/>
        </authorList>
    </citation>
    <scope>NUCLEOTIDE SEQUENCE</scope>
    <source>
        <strain evidence="2">CBHHK173m</strain>
    </source>
</reference>
<protein>
    <submittedName>
        <fullName evidence="2">Uncharacterized protein</fullName>
    </submittedName>
</protein>
<proteinExistence type="predicted"/>
<feature type="compositionally biased region" description="Basic and acidic residues" evidence="1">
    <location>
        <begin position="412"/>
        <end position="421"/>
    </location>
</feature>
<sequence>MSGSLTAPAVLSAGTPFTDLLRARAPATAGEGEHDSAAPEKNGPAAGLQPAHEQNGLSKADAEGLKRVEPMLSANAGGIRSGEKNPGPLDPPARLEAPAATGPPLGPPSLKRAITRALTMPEGLSTGTPNPVTVPASVLTLSVATQDHDQDTRSATADDTHPGSPTPTISTANHYAFAVYSASEPGKTETATAMAKRTTKNLSVLADATRITESTVEKLELALSQLTVETRLRPDASRTKNLGNRSPSPPPLNHEHGDDIEELFDRVRDLEGQVATAHVFGNAVGARVSSLERRDPAAAPGALTVAELTDLVGRRFGEITSDRDVLDSAIKFNGDRHAEDLRDLRLENKDLRATLAAMQVTITRLQTTVELASPAPLRVRAPSPRRSIAPSSSHARTSRSRSPGRLIPAKRPRVEERKHQDRTREGFVIMGPLSDSPLIPLQLFESLIATNLPAFALTKPYDAVVDPFHPYHIRVTLDSLKTARDLVGAWSVGNRSVGMREFNPQDADLRTGFHDSHSRAPFQESVSQSGYHRRGRDSNNRGARGGFGPQ</sequence>
<feature type="compositionally biased region" description="Low complexity" evidence="1">
    <location>
        <begin position="378"/>
        <end position="395"/>
    </location>
</feature>
<feature type="compositionally biased region" description="Basic and acidic residues" evidence="1">
    <location>
        <begin position="508"/>
        <end position="518"/>
    </location>
</feature>
<feature type="region of interest" description="Disordered" evidence="1">
    <location>
        <begin position="232"/>
        <end position="257"/>
    </location>
</feature>
<evidence type="ECO:0000313" key="2">
    <source>
        <dbReference type="EMBL" id="KAJ7074849.1"/>
    </source>
</evidence>
<gene>
    <name evidence="2" type="ORF">B0H15DRAFT_868716</name>
</gene>
<feature type="compositionally biased region" description="Basic and acidic residues" evidence="1">
    <location>
        <begin position="147"/>
        <end position="161"/>
    </location>
</feature>
<comment type="caution">
    <text evidence="2">The sequence shown here is derived from an EMBL/GenBank/DDBJ whole genome shotgun (WGS) entry which is preliminary data.</text>
</comment>
<feature type="region of interest" description="Disordered" evidence="1">
    <location>
        <begin position="508"/>
        <end position="550"/>
    </location>
</feature>
<organism evidence="2 3">
    <name type="scientific">Mycena belliarum</name>
    <dbReference type="NCBI Taxonomy" id="1033014"/>
    <lineage>
        <taxon>Eukaryota</taxon>
        <taxon>Fungi</taxon>
        <taxon>Dikarya</taxon>
        <taxon>Basidiomycota</taxon>
        <taxon>Agaricomycotina</taxon>
        <taxon>Agaricomycetes</taxon>
        <taxon>Agaricomycetidae</taxon>
        <taxon>Agaricales</taxon>
        <taxon>Marasmiineae</taxon>
        <taxon>Mycenaceae</taxon>
        <taxon>Mycena</taxon>
    </lineage>
</organism>
<feature type="region of interest" description="Disordered" evidence="1">
    <location>
        <begin position="147"/>
        <end position="170"/>
    </location>
</feature>
<keyword evidence="3" id="KW-1185">Reference proteome</keyword>
<name>A0AAD6TQX4_9AGAR</name>
<evidence type="ECO:0000256" key="1">
    <source>
        <dbReference type="SAM" id="MobiDB-lite"/>
    </source>
</evidence>
<dbReference type="EMBL" id="JARJCN010000110">
    <property type="protein sequence ID" value="KAJ7074849.1"/>
    <property type="molecule type" value="Genomic_DNA"/>
</dbReference>
<feature type="region of interest" description="Disordered" evidence="1">
    <location>
        <begin position="376"/>
        <end position="421"/>
    </location>
</feature>
<feature type="region of interest" description="Disordered" evidence="1">
    <location>
        <begin position="22"/>
        <end position="110"/>
    </location>
</feature>